<dbReference type="InterPro" id="IPR032711">
    <property type="entry name" value="SoxY"/>
</dbReference>
<dbReference type="RefSeq" id="WP_345371269.1">
    <property type="nucleotide sequence ID" value="NZ_BAABKD010000011.1"/>
</dbReference>
<keyword evidence="3" id="KW-1185">Reference proteome</keyword>
<gene>
    <name evidence="2" type="ORF">GCM10023337_18170</name>
</gene>
<organism evidence="2 3">
    <name type="scientific">Paenalcaligenes hermetiae</name>
    <dbReference type="NCBI Taxonomy" id="1157987"/>
    <lineage>
        <taxon>Bacteria</taxon>
        <taxon>Pseudomonadati</taxon>
        <taxon>Pseudomonadota</taxon>
        <taxon>Betaproteobacteria</taxon>
        <taxon>Burkholderiales</taxon>
        <taxon>Alcaligenaceae</taxon>
        <taxon>Paenalcaligenes</taxon>
    </lineage>
</organism>
<evidence type="ECO:0000259" key="1">
    <source>
        <dbReference type="Pfam" id="PF13501"/>
    </source>
</evidence>
<reference evidence="3" key="1">
    <citation type="journal article" date="2019" name="Int. J. Syst. Evol. Microbiol.">
        <title>The Global Catalogue of Microorganisms (GCM) 10K type strain sequencing project: providing services to taxonomists for standard genome sequencing and annotation.</title>
        <authorList>
            <consortium name="The Broad Institute Genomics Platform"/>
            <consortium name="The Broad Institute Genome Sequencing Center for Infectious Disease"/>
            <person name="Wu L."/>
            <person name="Ma J."/>
        </authorList>
    </citation>
    <scope>NUCLEOTIDE SEQUENCE [LARGE SCALE GENOMIC DNA]</scope>
    <source>
        <strain evidence="3">JCM 18423</strain>
    </source>
</reference>
<dbReference type="InterPro" id="IPR038162">
    <property type="entry name" value="SoxY_sf"/>
</dbReference>
<dbReference type="Pfam" id="PF13501">
    <property type="entry name" value="SoxY"/>
    <property type="match status" value="1"/>
</dbReference>
<feature type="domain" description="Ig-like SoxY" evidence="1">
    <location>
        <begin position="62"/>
        <end position="168"/>
    </location>
</feature>
<proteinExistence type="predicted"/>
<dbReference type="Gene3D" id="2.60.40.2470">
    <property type="entry name" value="SoxY domain"/>
    <property type="match status" value="1"/>
</dbReference>
<protein>
    <recommendedName>
        <fullName evidence="1">Ig-like SoxY domain-containing protein</fullName>
    </recommendedName>
</protein>
<evidence type="ECO:0000313" key="2">
    <source>
        <dbReference type="EMBL" id="GAA5091817.1"/>
    </source>
</evidence>
<dbReference type="EMBL" id="BAABKD010000011">
    <property type="protein sequence ID" value="GAA5091817.1"/>
    <property type="molecule type" value="Genomic_DNA"/>
</dbReference>
<accession>A0ABP9M929</accession>
<dbReference type="Proteomes" id="UP001500227">
    <property type="component" value="Unassembled WGS sequence"/>
</dbReference>
<evidence type="ECO:0000313" key="3">
    <source>
        <dbReference type="Proteomes" id="UP001500227"/>
    </source>
</evidence>
<comment type="caution">
    <text evidence="2">The sequence shown here is derived from an EMBL/GenBank/DDBJ whole genome shotgun (WGS) entry which is preliminary data.</text>
</comment>
<name>A0ABP9M929_9BURK</name>
<sequence>MTSSNLLIAPAHLVKRRQLLIATALGLGTTFLPPTLRAQSAINELLRPATAAEVKAILDDFTQGQSPITTGLKLDMPVLGDNPAAVPVKVVFDESITPENFCEELIILAESNPKPLACRFQFTALAGTTEVAVRLRLIESQNIRALARMNDGRILMAQRHITVTAGGCGM</sequence>